<keyword evidence="1" id="KW-0732">Signal</keyword>
<dbReference type="AlphaFoldDB" id="A0A6A3NH78"/>
<evidence type="ECO:0008006" key="4">
    <source>
        <dbReference type="Google" id="ProtNLM"/>
    </source>
</evidence>
<feature type="chain" id="PRO_5025603493" description="Secreted protein" evidence="1">
    <location>
        <begin position="31"/>
        <end position="92"/>
    </location>
</feature>
<feature type="signal peptide" evidence="1">
    <location>
        <begin position="1"/>
        <end position="30"/>
    </location>
</feature>
<comment type="caution">
    <text evidence="2">The sequence shown here is derived from an EMBL/GenBank/DDBJ whole genome shotgun (WGS) entry which is preliminary data.</text>
</comment>
<sequence length="92" mass="9758">MFSVVSTSCSCWGAGCVALCVASVAPCVASDSSRRTSFWVRSSCVQESPASFMDSCTVCSAPTPFRSSFSNSDIATISQRCETVDSGRYSNR</sequence>
<reference evidence="2 3" key="1">
    <citation type="submission" date="2018-09" db="EMBL/GenBank/DDBJ databases">
        <title>Genomic investigation of the strawberry pathogen Phytophthora fragariae indicates pathogenicity is determined by transcriptional variation in three key races.</title>
        <authorList>
            <person name="Adams T.M."/>
            <person name="Armitage A.D."/>
            <person name="Sobczyk M.K."/>
            <person name="Bates H.J."/>
            <person name="Dunwell J.M."/>
            <person name="Nellist C.F."/>
            <person name="Harrison R.J."/>
        </authorList>
    </citation>
    <scope>NUCLEOTIDE SEQUENCE [LARGE SCALE GENOMIC DNA]</scope>
    <source>
        <strain evidence="2 3">SCRP324</strain>
    </source>
</reference>
<protein>
    <recommendedName>
        <fullName evidence="4">Secreted protein</fullName>
    </recommendedName>
</protein>
<evidence type="ECO:0000313" key="2">
    <source>
        <dbReference type="EMBL" id="KAE9042678.1"/>
    </source>
</evidence>
<organism evidence="2 3">
    <name type="scientific">Phytophthora rubi</name>
    <dbReference type="NCBI Taxonomy" id="129364"/>
    <lineage>
        <taxon>Eukaryota</taxon>
        <taxon>Sar</taxon>
        <taxon>Stramenopiles</taxon>
        <taxon>Oomycota</taxon>
        <taxon>Peronosporomycetes</taxon>
        <taxon>Peronosporales</taxon>
        <taxon>Peronosporaceae</taxon>
        <taxon>Phytophthora</taxon>
    </lineage>
</organism>
<accession>A0A6A3NH78</accession>
<proteinExistence type="predicted"/>
<name>A0A6A3NH78_9STRA</name>
<dbReference type="EMBL" id="QXFU01000141">
    <property type="protein sequence ID" value="KAE9042678.1"/>
    <property type="molecule type" value="Genomic_DNA"/>
</dbReference>
<dbReference type="Proteomes" id="UP000435112">
    <property type="component" value="Unassembled WGS sequence"/>
</dbReference>
<gene>
    <name evidence="2" type="ORF">PR002_g3773</name>
</gene>
<evidence type="ECO:0000313" key="3">
    <source>
        <dbReference type="Proteomes" id="UP000435112"/>
    </source>
</evidence>
<evidence type="ECO:0000256" key="1">
    <source>
        <dbReference type="SAM" id="SignalP"/>
    </source>
</evidence>